<feature type="transmembrane region" description="Helical" evidence="1">
    <location>
        <begin position="6"/>
        <end position="29"/>
    </location>
</feature>
<gene>
    <name evidence="2" type="ORF">CWB98_04590</name>
</gene>
<dbReference type="RefSeq" id="WP_138543778.1">
    <property type="nucleotide sequence ID" value="NZ_PNCJ01000007.1"/>
</dbReference>
<dbReference type="AlphaFoldDB" id="A0A5S3X4U8"/>
<dbReference type="Proteomes" id="UP000306719">
    <property type="component" value="Unassembled WGS sequence"/>
</dbReference>
<reference evidence="3" key="2">
    <citation type="submission" date="2019-06" db="EMBL/GenBank/DDBJ databases">
        <title>Co-occurence of chitin degradation, pigmentation and bioactivity in marine Pseudoalteromonas.</title>
        <authorList>
            <person name="Sonnenschein E.C."/>
            <person name="Bech P.K."/>
        </authorList>
    </citation>
    <scope>NUCLEOTIDE SEQUENCE [LARGE SCALE GENOMIC DNA]</scope>
    <source>
        <strain evidence="3">S2599</strain>
    </source>
</reference>
<dbReference type="EMBL" id="PNCJ01000007">
    <property type="protein sequence ID" value="TMP38967.1"/>
    <property type="molecule type" value="Genomic_DNA"/>
</dbReference>
<protein>
    <submittedName>
        <fullName evidence="2">Uncharacterized protein</fullName>
    </submittedName>
</protein>
<accession>A0A5S3X4U8</accession>
<keyword evidence="1" id="KW-0812">Transmembrane</keyword>
<proteinExistence type="predicted"/>
<comment type="caution">
    <text evidence="2">The sequence shown here is derived from an EMBL/GenBank/DDBJ whole genome shotgun (WGS) entry which is preliminary data.</text>
</comment>
<reference evidence="2 3" key="1">
    <citation type="submission" date="2018-01" db="EMBL/GenBank/DDBJ databases">
        <authorList>
            <person name="Paulsen S."/>
            <person name="Gram L.K."/>
        </authorList>
    </citation>
    <scope>NUCLEOTIDE SEQUENCE [LARGE SCALE GENOMIC DNA]</scope>
    <source>
        <strain evidence="2 3">S2599</strain>
    </source>
</reference>
<keyword evidence="1" id="KW-1133">Transmembrane helix</keyword>
<keyword evidence="1" id="KW-0472">Membrane</keyword>
<name>A0A5S3X4U8_9GAMM</name>
<sequence length="194" mass="22179">MEEIISISATILCSLGGGAVIIFGLSNFLGKVWADRLMSNEKAKHAQELEAVRSKFQRESHQSLAFLQSEIDILREAKLREYNDKLVIYRAAMDLVATILAKLEMTVLEGRKFSETDKEQFQIDRLKIYAYLAMVANQEIMDENDKFTDLMIEILFEGRESSWEELRMIALGLVNAMRKDIGIDKSTVSYNGER</sequence>
<dbReference type="OrthoDB" id="5918901at2"/>
<evidence type="ECO:0000313" key="3">
    <source>
        <dbReference type="Proteomes" id="UP000306719"/>
    </source>
</evidence>
<evidence type="ECO:0000313" key="2">
    <source>
        <dbReference type="EMBL" id="TMP38967.1"/>
    </source>
</evidence>
<organism evidence="2 3">
    <name type="scientific">Pseudoalteromonas rubra</name>
    <dbReference type="NCBI Taxonomy" id="43658"/>
    <lineage>
        <taxon>Bacteria</taxon>
        <taxon>Pseudomonadati</taxon>
        <taxon>Pseudomonadota</taxon>
        <taxon>Gammaproteobacteria</taxon>
        <taxon>Alteromonadales</taxon>
        <taxon>Pseudoalteromonadaceae</taxon>
        <taxon>Pseudoalteromonas</taxon>
    </lineage>
</organism>
<evidence type="ECO:0000256" key="1">
    <source>
        <dbReference type="SAM" id="Phobius"/>
    </source>
</evidence>